<keyword evidence="3" id="KW-1185">Reference proteome</keyword>
<evidence type="ECO:0000313" key="2">
    <source>
        <dbReference type="EMBL" id="WNC14091.1"/>
    </source>
</evidence>
<dbReference type="Proteomes" id="UP001256827">
    <property type="component" value="Chromosome"/>
</dbReference>
<dbReference type="EMBL" id="CP134050">
    <property type="protein sequence ID" value="WNC14091.1"/>
    <property type="molecule type" value="Genomic_DNA"/>
</dbReference>
<feature type="transmembrane region" description="Helical" evidence="1">
    <location>
        <begin position="105"/>
        <end position="124"/>
    </location>
</feature>
<keyword evidence="1" id="KW-0812">Transmembrane</keyword>
<feature type="transmembrane region" description="Helical" evidence="1">
    <location>
        <begin position="79"/>
        <end position="99"/>
    </location>
</feature>
<evidence type="ECO:0000256" key="1">
    <source>
        <dbReference type="SAM" id="Phobius"/>
    </source>
</evidence>
<feature type="transmembrane region" description="Helical" evidence="1">
    <location>
        <begin position="145"/>
        <end position="166"/>
    </location>
</feature>
<dbReference type="InterPro" id="IPR047928">
    <property type="entry name" value="Perm_prefix_1"/>
</dbReference>
<keyword evidence="1" id="KW-1133">Transmembrane helix</keyword>
<gene>
    <name evidence="2" type="ORF">RGB73_25985</name>
</gene>
<sequence length="229" mass="25769">MDPLRHHVEQLFRPYRGSSQAQELREEVLSNLEARVADLTAGGMAYDQAVRVAKSNLPSIDILLGGKRRIRANGFWLEWVQRVLLYLLVAWIVSMPLQIVGAGEVQSLALFSLSLLAGLIYAALLKKKKTAPEGVMKMDLRAAIVYRNTVWTLWTIYMIVSTLYTTALQFGSSIWFGRPVTISGPYQFAMIAIPYLLPVVSIVLPLAFHLMPKLIMKYEVGEADERDET</sequence>
<keyword evidence="1" id="KW-0472">Membrane</keyword>
<reference evidence="2 3" key="1">
    <citation type="submission" date="2023-09" db="EMBL/GenBank/DDBJ databases">
        <title>Complete Genome and Methylome dissection of Bacillus brevis NEB573 original source of BbsI restriction endonuclease.</title>
        <authorList>
            <person name="Fomenkov A."/>
            <person name="Roberts R.D."/>
        </authorList>
    </citation>
    <scope>NUCLEOTIDE SEQUENCE [LARGE SCALE GENOMIC DNA]</scope>
    <source>
        <strain evidence="2 3">NEB573</strain>
    </source>
</reference>
<accession>A0ABY9T4D0</accession>
<name>A0ABY9T4D0_BREBE</name>
<dbReference type="RefSeq" id="WP_310766000.1">
    <property type="nucleotide sequence ID" value="NZ_CP134050.1"/>
</dbReference>
<evidence type="ECO:0000313" key="3">
    <source>
        <dbReference type="Proteomes" id="UP001256827"/>
    </source>
</evidence>
<organism evidence="2 3">
    <name type="scientific">Brevibacillus brevis</name>
    <name type="common">Bacillus brevis</name>
    <dbReference type="NCBI Taxonomy" id="1393"/>
    <lineage>
        <taxon>Bacteria</taxon>
        <taxon>Bacillati</taxon>
        <taxon>Bacillota</taxon>
        <taxon>Bacilli</taxon>
        <taxon>Bacillales</taxon>
        <taxon>Paenibacillaceae</taxon>
        <taxon>Brevibacillus</taxon>
    </lineage>
</organism>
<feature type="transmembrane region" description="Helical" evidence="1">
    <location>
        <begin position="186"/>
        <end position="208"/>
    </location>
</feature>
<dbReference type="NCBIfam" id="NF038403">
    <property type="entry name" value="perm_prefix_1"/>
    <property type="match status" value="1"/>
</dbReference>
<proteinExistence type="predicted"/>
<protein>
    <submittedName>
        <fullName evidence="2">Permease prefix domain 1-containing protein</fullName>
    </submittedName>
</protein>